<evidence type="ECO:0008006" key="5">
    <source>
        <dbReference type="Google" id="ProtNLM"/>
    </source>
</evidence>
<evidence type="ECO:0000313" key="3">
    <source>
        <dbReference type="EMBL" id="MFG3011249.1"/>
    </source>
</evidence>
<keyword evidence="4" id="KW-1185">Reference proteome</keyword>
<comment type="caution">
    <text evidence="3">The sequence shown here is derived from an EMBL/GenBank/DDBJ whole genome shotgun (WGS) entry which is preliminary data.</text>
</comment>
<dbReference type="RefSeq" id="WP_392817565.1">
    <property type="nucleotide sequence ID" value="NZ_JBICYV010000005.1"/>
</dbReference>
<organism evidence="3 4">
    <name type="scientific">Streptomyces cinerochromogenes</name>
    <dbReference type="NCBI Taxonomy" id="66422"/>
    <lineage>
        <taxon>Bacteria</taxon>
        <taxon>Bacillati</taxon>
        <taxon>Actinomycetota</taxon>
        <taxon>Actinomycetes</taxon>
        <taxon>Kitasatosporales</taxon>
        <taxon>Streptomycetaceae</taxon>
        <taxon>Streptomyces</taxon>
    </lineage>
</organism>
<protein>
    <recommendedName>
        <fullName evidence="5">SH3b domain-containing protein</fullName>
    </recommendedName>
</protein>
<gene>
    <name evidence="3" type="ORF">ACGFZB_12435</name>
</gene>
<name>A0ABW7B247_9ACTN</name>
<evidence type="ECO:0000256" key="1">
    <source>
        <dbReference type="SAM" id="MobiDB-lite"/>
    </source>
</evidence>
<dbReference type="Gene3D" id="2.30.30.40">
    <property type="entry name" value="SH3 Domains"/>
    <property type="match status" value="1"/>
</dbReference>
<feature type="compositionally biased region" description="Polar residues" evidence="1">
    <location>
        <begin position="146"/>
        <end position="166"/>
    </location>
</feature>
<feature type="region of interest" description="Disordered" evidence="1">
    <location>
        <begin position="215"/>
        <end position="290"/>
    </location>
</feature>
<accession>A0ABW7B247</accession>
<dbReference type="PROSITE" id="PS51257">
    <property type="entry name" value="PROKAR_LIPOPROTEIN"/>
    <property type="match status" value="1"/>
</dbReference>
<feature type="compositionally biased region" description="Low complexity" evidence="1">
    <location>
        <begin position="260"/>
        <end position="290"/>
    </location>
</feature>
<evidence type="ECO:0000313" key="4">
    <source>
        <dbReference type="Proteomes" id="UP001604267"/>
    </source>
</evidence>
<feature type="signal peptide" evidence="2">
    <location>
        <begin position="1"/>
        <end position="25"/>
    </location>
</feature>
<keyword evidence="2" id="KW-0732">Signal</keyword>
<evidence type="ECO:0000256" key="2">
    <source>
        <dbReference type="SAM" id="SignalP"/>
    </source>
</evidence>
<sequence length="371" mass="37161">MGSIRMRGTALLLAGVSLFALVGTAGCEKQDPSASFTPAFVPVTFTLDASGKISVSVGKNFVTPIGTFSVNTGVEHQFDIHPKGYLTAVIRYVDRKLGLVESGYLVHTDHKVEPSLDGVPLAPAKGILRADFTRRGTGGTLKISDTRQNTPVPTATASASSCPDSGSLTVTLPEVSAGDSVADTVAELSAACLTVQYATEPAGQDDGTVTRVVIPTAPGGSVQLPPVADGDPGPGDEVTASTAQAATVYVSGPDVPPSPSATGGTPSPTDTASPEATPTDTPDAVPTDTGAATVHADAGAPVRSAPSTTGERVGGVVAGADYPAVCVQQGDEVTAHGRTSGAWVRLRLADGGTGFVTATALTGEPTTLAPC</sequence>
<proteinExistence type="predicted"/>
<reference evidence="3 4" key="1">
    <citation type="submission" date="2024-10" db="EMBL/GenBank/DDBJ databases">
        <title>The Natural Products Discovery Center: Release of the First 8490 Sequenced Strains for Exploring Actinobacteria Biosynthetic Diversity.</title>
        <authorList>
            <person name="Kalkreuter E."/>
            <person name="Kautsar S.A."/>
            <person name="Yang D."/>
            <person name="Bader C.D."/>
            <person name="Teijaro C.N."/>
            <person name="Fluegel L."/>
            <person name="Davis C.M."/>
            <person name="Simpson J.R."/>
            <person name="Lauterbach L."/>
            <person name="Steele A.D."/>
            <person name="Gui C."/>
            <person name="Meng S."/>
            <person name="Li G."/>
            <person name="Viehrig K."/>
            <person name="Ye F."/>
            <person name="Su P."/>
            <person name="Kiefer A.F."/>
            <person name="Nichols A."/>
            <person name="Cepeda A.J."/>
            <person name="Yan W."/>
            <person name="Fan B."/>
            <person name="Jiang Y."/>
            <person name="Adhikari A."/>
            <person name="Zheng C.-J."/>
            <person name="Schuster L."/>
            <person name="Cowan T.M."/>
            <person name="Smanski M.J."/>
            <person name="Chevrette M.G."/>
            <person name="De Carvalho L.P.S."/>
            <person name="Shen B."/>
        </authorList>
    </citation>
    <scope>NUCLEOTIDE SEQUENCE [LARGE SCALE GENOMIC DNA]</scope>
    <source>
        <strain evidence="3 4">NPDC048320</strain>
    </source>
</reference>
<dbReference type="Proteomes" id="UP001604267">
    <property type="component" value="Unassembled WGS sequence"/>
</dbReference>
<dbReference type="EMBL" id="JBICYV010000005">
    <property type="protein sequence ID" value="MFG3011249.1"/>
    <property type="molecule type" value="Genomic_DNA"/>
</dbReference>
<feature type="region of interest" description="Disordered" evidence="1">
    <location>
        <begin position="138"/>
        <end position="166"/>
    </location>
</feature>
<feature type="chain" id="PRO_5045144611" description="SH3b domain-containing protein" evidence="2">
    <location>
        <begin position="26"/>
        <end position="371"/>
    </location>
</feature>